<dbReference type="EMBL" id="JADBJN010000001">
    <property type="protein sequence ID" value="KAG5680352.1"/>
    <property type="molecule type" value="Genomic_DNA"/>
</dbReference>
<proteinExistence type="predicted"/>
<accession>A0A9J6CEW4</accession>
<evidence type="ECO:0000313" key="1">
    <source>
        <dbReference type="EMBL" id="KAG5680352.1"/>
    </source>
</evidence>
<protein>
    <submittedName>
        <fullName evidence="1">Uncharacterized protein</fullName>
    </submittedName>
</protein>
<dbReference type="OrthoDB" id="10064970at2759"/>
<gene>
    <name evidence="1" type="ORF">PVAND_009862</name>
</gene>
<evidence type="ECO:0000313" key="2">
    <source>
        <dbReference type="Proteomes" id="UP001107558"/>
    </source>
</evidence>
<dbReference type="AlphaFoldDB" id="A0A9J6CEW4"/>
<reference evidence="1" key="1">
    <citation type="submission" date="2021-03" db="EMBL/GenBank/DDBJ databases">
        <title>Chromosome level genome of the anhydrobiotic midge Polypedilum vanderplanki.</title>
        <authorList>
            <person name="Yoshida Y."/>
            <person name="Kikawada T."/>
            <person name="Gusev O."/>
        </authorList>
    </citation>
    <scope>NUCLEOTIDE SEQUENCE</scope>
    <source>
        <strain evidence="1">NIAS01</strain>
        <tissue evidence="1">Whole body or cell culture</tissue>
    </source>
</reference>
<name>A0A9J6CEW4_POLVA</name>
<keyword evidence="2" id="KW-1185">Reference proteome</keyword>
<sequence length="130" mass="14987">MILTRNSKNLSSQSSQLCEKIFRSARSITGVYSTITNWPMMLFISRLHKIEYSSVIEKDLRNLLTFDKLEKPNDSFDEQEIIEEEIVVTIHNAMIEATERARALGMEVEGVNLNRLVHVIDDSTSEKKQK</sequence>
<organism evidence="1 2">
    <name type="scientific">Polypedilum vanderplanki</name>
    <name type="common">Sleeping chironomid midge</name>
    <dbReference type="NCBI Taxonomy" id="319348"/>
    <lineage>
        <taxon>Eukaryota</taxon>
        <taxon>Metazoa</taxon>
        <taxon>Ecdysozoa</taxon>
        <taxon>Arthropoda</taxon>
        <taxon>Hexapoda</taxon>
        <taxon>Insecta</taxon>
        <taxon>Pterygota</taxon>
        <taxon>Neoptera</taxon>
        <taxon>Endopterygota</taxon>
        <taxon>Diptera</taxon>
        <taxon>Nematocera</taxon>
        <taxon>Chironomoidea</taxon>
        <taxon>Chironomidae</taxon>
        <taxon>Chironominae</taxon>
        <taxon>Polypedilum</taxon>
        <taxon>Polypedilum</taxon>
    </lineage>
</organism>
<comment type="caution">
    <text evidence="1">The sequence shown here is derived from an EMBL/GenBank/DDBJ whole genome shotgun (WGS) entry which is preliminary data.</text>
</comment>
<dbReference type="Proteomes" id="UP001107558">
    <property type="component" value="Chromosome 1"/>
</dbReference>